<proteinExistence type="predicted"/>
<sequence length="130" mass="14818">MDPRISFSTDFVDAQQGIKHEYIYREAPVSSDFEFSVKNNSMISADEVFYQGMLLPLKSNCTKKMTIRDELLVNDDHEDVLPTIPKSSSRWKERLGLRRGASKQNKSNGFLPRVAEEKRPKFGQGNTTSS</sequence>
<accession>A0ACB9KM99</accession>
<name>A0ACB9KM99_BAUVA</name>
<protein>
    <submittedName>
        <fullName evidence="1">Uncharacterized protein</fullName>
    </submittedName>
</protein>
<comment type="caution">
    <text evidence="1">The sequence shown here is derived from an EMBL/GenBank/DDBJ whole genome shotgun (WGS) entry which is preliminary data.</text>
</comment>
<organism evidence="1 2">
    <name type="scientific">Bauhinia variegata</name>
    <name type="common">Purple orchid tree</name>
    <name type="synonym">Phanera variegata</name>
    <dbReference type="NCBI Taxonomy" id="167791"/>
    <lineage>
        <taxon>Eukaryota</taxon>
        <taxon>Viridiplantae</taxon>
        <taxon>Streptophyta</taxon>
        <taxon>Embryophyta</taxon>
        <taxon>Tracheophyta</taxon>
        <taxon>Spermatophyta</taxon>
        <taxon>Magnoliopsida</taxon>
        <taxon>eudicotyledons</taxon>
        <taxon>Gunneridae</taxon>
        <taxon>Pentapetalae</taxon>
        <taxon>rosids</taxon>
        <taxon>fabids</taxon>
        <taxon>Fabales</taxon>
        <taxon>Fabaceae</taxon>
        <taxon>Cercidoideae</taxon>
        <taxon>Cercideae</taxon>
        <taxon>Bauhiniinae</taxon>
        <taxon>Bauhinia</taxon>
    </lineage>
</organism>
<dbReference type="EMBL" id="CM039438">
    <property type="protein sequence ID" value="KAI4298449.1"/>
    <property type="molecule type" value="Genomic_DNA"/>
</dbReference>
<keyword evidence="2" id="KW-1185">Reference proteome</keyword>
<gene>
    <name evidence="1" type="ORF">L6164_032006</name>
</gene>
<evidence type="ECO:0000313" key="2">
    <source>
        <dbReference type="Proteomes" id="UP000828941"/>
    </source>
</evidence>
<evidence type="ECO:0000313" key="1">
    <source>
        <dbReference type="EMBL" id="KAI4298449.1"/>
    </source>
</evidence>
<reference evidence="1 2" key="1">
    <citation type="journal article" date="2022" name="DNA Res.">
        <title>Chromosomal-level genome assembly of the orchid tree Bauhinia variegata (Leguminosae; Cercidoideae) supports the allotetraploid origin hypothesis of Bauhinia.</title>
        <authorList>
            <person name="Zhong Y."/>
            <person name="Chen Y."/>
            <person name="Zheng D."/>
            <person name="Pang J."/>
            <person name="Liu Y."/>
            <person name="Luo S."/>
            <person name="Meng S."/>
            <person name="Qian L."/>
            <person name="Wei D."/>
            <person name="Dai S."/>
            <person name="Zhou R."/>
        </authorList>
    </citation>
    <scope>NUCLEOTIDE SEQUENCE [LARGE SCALE GENOMIC DNA]</scope>
    <source>
        <strain evidence="1">BV-YZ2020</strain>
    </source>
</reference>
<dbReference type="Proteomes" id="UP000828941">
    <property type="component" value="Chromosome 13"/>
</dbReference>